<dbReference type="EMBL" id="BMCU01000003">
    <property type="protein sequence ID" value="GGG16330.1"/>
    <property type="molecule type" value="Genomic_DNA"/>
</dbReference>
<evidence type="ECO:0000256" key="2">
    <source>
        <dbReference type="ARBA" id="ARBA00022692"/>
    </source>
</evidence>
<feature type="domain" description="ABC-2 type transporter transmembrane" evidence="6">
    <location>
        <begin position="58"/>
        <end position="211"/>
    </location>
</feature>
<dbReference type="InterPro" id="IPR013525">
    <property type="entry name" value="ABC2_TM"/>
</dbReference>
<gene>
    <name evidence="7" type="ORF">GCM10007304_33090</name>
</gene>
<evidence type="ECO:0000256" key="3">
    <source>
        <dbReference type="ARBA" id="ARBA00022989"/>
    </source>
</evidence>
<evidence type="ECO:0000256" key="5">
    <source>
        <dbReference type="SAM" id="Phobius"/>
    </source>
</evidence>
<evidence type="ECO:0000259" key="6">
    <source>
        <dbReference type="Pfam" id="PF12698"/>
    </source>
</evidence>
<dbReference type="PANTHER" id="PTHR43027:SF2">
    <property type="entry name" value="TRANSPORT PERMEASE PROTEIN"/>
    <property type="match status" value="1"/>
</dbReference>
<dbReference type="Pfam" id="PF12698">
    <property type="entry name" value="ABC2_membrane_3"/>
    <property type="match status" value="1"/>
</dbReference>
<dbReference type="RefSeq" id="WP_188545913.1">
    <property type="nucleotide sequence ID" value="NZ_BMCU01000003.1"/>
</dbReference>
<organism evidence="7 8">
    <name type="scientific">Rhodococcoides trifolii</name>
    <dbReference type="NCBI Taxonomy" id="908250"/>
    <lineage>
        <taxon>Bacteria</taxon>
        <taxon>Bacillati</taxon>
        <taxon>Actinomycetota</taxon>
        <taxon>Actinomycetes</taxon>
        <taxon>Mycobacteriales</taxon>
        <taxon>Nocardiaceae</taxon>
        <taxon>Rhodococcoides</taxon>
    </lineage>
</organism>
<feature type="transmembrane region" description="Helical" evidence="5">
    <location>
        <begin position="53"/>
        <end position="76"/>
    </location>
</feature>
<feature type="transmembrane region" description="Helical" evidence="5">
    <location>
        <begin position="228"/>
        <end position="246"/>
    </location>
</feature>
<feature type="transmembrane region" description="Helical" evidence="5">
    <location>
        <begin position="164"/>
        <end position="184"/>
    </location>
</feature>
<dbReference type="AlphaFoldDB" id="A0A917G0F9"/>
<name>A0A917G0F9_9NOCA</name>
<dbReference type="GO" id="GO:0016020">
    <property type="term" value="C:membrane"/>
    <property type="evidence" value="ECO:0007669"/>
    <property type="project" value="UniProtKB-SubCell"/>
</dbReference>
<feature type="transmembrane region" description="Helical" evidence="5">
    <location>
        <begin position="97"/>
        <end position="123"/>
    </location>
</feature>
<keyword evidence="8" id="KW-1185">Reference proteome</keyword>
<reference evidence="7" key="2">
    <citation type="submission" date="2020-09" db="EMBL/GenBank/DDBJ databases">
        <authorList>
            <person name="Sun Q."/>
            <person name="Sedlacek I."/>
        </authorList>
    </citation>
    <scope>NUCLEOTIDE SEQUENCE</scope>
    <source>
        <strain evidence="7">CCM 7905</strain>
    </source>
</reference>
<keyword evidence="2 5" id="KW-0812">Transmembrane</keyword>
<dbReference type="PANTHER" id="PTHR43027">
    <property type="entry name" value="DOXORUBICIN RESISTANCE ABC TRANSPORTER PERMEASE PROTEIN DRRC-RELATED"/>
    <property type="match status" value="1"/>
</dbReference>
<keyword evidence="3 5" id="KW-1133">Transmembrane helix</keyword>
<dbReference type="Proteomes" id="UP000654257">
    <property type="component" value="Unassembled WGS sequence"/>
</dbReference>
<evidence type="ECO:0000256" key="4">
    <source>
        <dbReference type="ARBA" id="ARBA00023136"/>
    </source>
</evidence>
<comment type="caution">
    <text evidence="7">The sequence shown here is derived from an EMBL/GenBank/DDBJ whole genome shotgun (WGS) entry which is preliminary data.</text>
</comment>
<keyword evidence="4 5" id="KW-0472">Membrane</keyword>
<evidence type="ECO:0000313" key="8">
    <source>
        <dbReference type="Proteomes" id="UP000654257"/>
    </source>
</evidence>
<comment type="subcellular location">
    <subcellularLocation>
        <location evidence="1">Membrane</location>
        <topology evidence="1">Multi-pass membrane protein</topology>
    </subcellularLocation>
</comment>
<proteinExistence type="predicted"/>
<feature type="transmembrane region" description="Helical" evidence="5">
    <location>
        <begin position="129"/>
        <end position="152"/>
    </location>
</feature>
<feature type="transmembrane region" description="Helical" evidence="5">
    <location>
        <begin position="21"/>
        <end position="41"/>
    </location>
</feature>
<sequence length="256" mass="26793">MSTMTALSKAEFTLLGRNRVLLFNAVVMPLIFPVVLLVVGSRGGSLEAAGVSAALEIFALFLLVFLVYYNLLSVYATRRDELVLKRLRTGESTDLQILLGPAVPSLLLTVILTIVVGGVVVALGGGVPVNILLVTVALVGGAALFAALALITSAFTRNAEAAQITSLPVILLAMVGSSLLRSVVPDSLARVVDLTPMAAVSDLLNLGWFGNTTAGDASVGFASTFTEAGMPALVMLSWVVGSLVIARTHFRWEPRS</sequence>
<accession>A0A917G0F9</accession>
<reference evidence="7" key="1">
    <citation type="journal article" date="2014" name="Int. J. Syst. Evol. Microbiol.">
        <title>Complete genome sequence of Corynebacterium casei LMG S-19264T (=DSM 44701T), isolated from a smear-ripened cheese.</title>
        <authorList>
            <consortium name="US DOE Joint Genome Institute (JGI-PGF)"/>
            <person name="Walter F."/>
            <person name="Albersmeier A."/>
            <person name="Kalinowski J."/>
            <person name="Ruckert C."/>
        </authorList>
    </citation>
    <scope>NUCLEOTIDE SEQUENCE</scope>
    <source>
        <strain evidence="7">CCM 7905</strain>
    </source>
</reference>
<dbReference type="InterPro" id="IPR052902">
    <property type="entry name" value="ABC-2_transporter"/>
</dbReference>
<evidence type="ECO:0000313" key="7">
    <source>
        <dbReference type="EMBL" id="GGG16330.1"/>
    </source>
</evidence>
<protein>
    <submittedName>
        <fullName evidence="7">Membrane protein</fullName>
    </submittedName>
</protein>
<evidence type="ECO:0000256" key="1">
    <source>
        <dbReference type="ARBA" id="ARBA00004141"/>
    </source>
</evidence>
<dbReference type="GO" id="GO:0140359">
    <property type="term" value="F:ABC-type transporter activity"/>
    <property type="evidence" value="ECO:0007669"/>
    <property type="project" value="InterPro"/>
</dbReference>